<keyword evidence="2" id="KW-1185">Reference proteome</keyword>
<organism evidence="1 2">
    <name type="scientific">Lichenibacterium minor</name>
    <dbReference type="NCBI Taxonomy" id="2316528"/>
    <lineage>
        <taxon>Bacteria</taxon>
        <taxon>Pseudomonadati</taxon>
        <taxon>Pseudomonadota</taxon>
        <taxon>Alphaproteobacteria</taxon>
        <taxon>Hyphomicrobiales</taxon>
        <taxon>Lichenihabitantaceae</taxon>
        <taxon>Lichenibacterium</taxon>
    </lineage>
</organism>
<reference evidence="1 2" key="2">
    <citation type="submission" date="2019-02" db="EMBL/GenBank/DDBJ databases">
        <title>'Lichenibacterium ramalinii' gen. nov. sp. nov., 'Lichenibacterium minor' gen. nov. sp. nov.</title>
        <authorList>
            <person name="Pankratov T."/>
        </authorList>
    </citation>
    <scope>NUCLEOTIDE SEQUENCE [LARGE SCALE GENOMIC DNA]</scope>
    <source>
        <strain evidence="1 2">RmlP026</strain>
    </source>
</reference>
<dbReference type="Proteomes" id="UP000290759">
    <property type="component" value="Unassembled WGS sequence"/>
</dbReference>
<reference evidence="1 2" key="1">
    <citation type="submission" date="2018-12" db="EMBL/GenBank/DDBJ databases">
        <authorList>
            <person name="Grouzdev D.S."/>
            <person name="Krutkina M.S."/>
        </authorList>
    </citation>
    <scope>NUCLEOTIDE SEQUENCE [LARGE SCALE GENOMIC DNA]</scope>
    <source>
        <strain evidence="1 2">RmlP026</strain>
    </source>
</reference>
<dbReference type="AlphaFoldDB" id="A0A4Q2U5J7"/>
<comment type="caution">
    <text evidence="1">The sequence shown here is derived from an EMBL/GenBank/DDBJ whole genome shotgun (WGS) entry which is preliminary data.</text>
</comment>
<dbReference type="RefSeq" id="WP_129228630.1">
    <property type="nucleotide sequence ID" value="NZ_QYBB01000029.1"/>
</dbReference>
<gene>
    <name evidence="1" type="ORF">D3273_19840</name>
</gene>
<name>A0A4Q2U5J7_9HYPH</name>
<dbReference type="EMBL" id="QYBB01000029">
    <property type="protein sequence ID" value="RYC30227.1"/>
    <property type="molecule type" value="Genomic_DNA"/>
</dbReference>
<proteinExistence type="predicted"/>
<accession>A0A4Q2U5J7</accession>
<dbReference type="OrthoDB" id="7276785at2"/>
<sequence length="88" mass="9272">MAAEPFKPFTDDAAALTIGGMTVENGTDRISLSGSLDLARDRQGLDHAKALRSTLDGVIAVLEAERRLPARATVAKPAVATRKPNPFA</sequence>
<evidence type="ECO:0000313" key="2">
    <source>
        <dbReference type="Proteomes" id="UP000290759"/>
    </source>
</evidence>
<evidence type="ECO:0000313" key="1">
    <source>
        <dbReference type="EMBL" id="RYC30227.1"/>
    </source>
</evidence>
<protein>
    <submittedName>
        <fullName evidence="1">Uncharacterized protein</fullName>
    </submittedName>
</protein>